<sequence length="230" mass="26621">MDKSIILVVDDDKDIRDMINIYLVNQNMKVYTASNGVEALKILENNKIDLIILDIMMPKMDGIKACMKIRENLNVPIIILSAKIDEADKILGLTIGADDYVGKPFSPLELLARIKSQLRRYKELNNNFGKVYEKETIQIDELSINVSNHQIFLKDKEIKVTPYEFKILVLLAKNRGKVFSIASIYENVWEKEYISLDRTVTVHIRRIRKKIGKENNYIKTVWGVGYKIED</sequence>
<keyword evidence="4" id="KW-0804">Transcription</keyword>
<dbReference type="Pfam" id="PF00072">
    <property type="entry name" value="Response_reg"/>
    <property type="match status" value="1"/>
</dbReference>
<accession>A0ABN1JT00</accession>
<dbReference type="InterPro" id="IPR001789">
    <property type="entry name" value="Sig_transdc_resp-reg_receiver"/>
</dbReference>
<dbReference type="InterPro" id="IPR001867">
    <property type="entry name" value="OmpR/PhoB-type_DNA-bd"/>
</dbReference>
<protein>
    <recommendedName>
        <fullName evidence="1">Stage 0 sporulation protein A homolog</fullName>
    </recommendedName>
</protein>
<feature type="modified residue" description="4-aspartylphosphate" evidence="6">
    <location>
        <position position="54"/>
    </location>
</feature>
<dbReference type="PANTHER" id="PTHR48111:SF2">
    <property type="entry name" value="RESPONSE REGULATOR SAER"/>
    <property type="match status" value="1"/>
</dbReference>
<feature type="domain" description="OmpR/PhoB-type" evidence="9">
    <location>
        <begin position="134"/>
        <end position="230"/>
    </location>
</feature>
<evidence type="ECO:0000313" key="11">
    <source>
        <dbReference type="Proteomes" id="UP001501510"/>
    </source>
</evidence>
<dbReference type="EMBL" id="BAAACG010000016">
    <property type="protein sequence ID" value="GAA0745573.1"/>
    <property type="molecule type" value="Genomic_DNA"/>
</dbReference>
<evidence type="ECO:0000259" key="8">
    <source>
        <dbReference type="PROSITE" id="PS50110"/>
    </source>
</evidence>
<dbReference type="CDD" id="cd17574">
    <property type="entry name" value="REC_OmpR"/>
    <property type="match status" value="1"/>
</dbReference>
<evidence type="ECO:0000256" key="4">
    <source>
        <dbReference type="ARBA" id="ARBA00023163"/>
    </source>
</evidence>
<reference evidence="10 11" key="1">
    <citation type="journal article" date="2019" name="Int. J. Syst. Evol. Microbiol.">
        <title>The Global Catalogue of Microorganisms (GCM) 10K type strain sequencing project: providing services to taxonomists for standard genome sequencing and annotation.</title>
        <authorList>
            <consortium name="The Broad Institute Genomics Platform"/>
            <consortium name="The Broad Institute Genome Sequencing Center for Infectious Disease"/>
            <person name="Wu L."/>
            <person name="Ma J."/>
        </authorList>
    </citation>
    <scope>NUCLEOTIDE SEQUENCE [LARGE SCALE GENOMIC DNA]</scope>
    <source>
        <strain evidence="10 11">JCM 1407</strain>
    </source>
</reference>
<dbReference type="PANTHER" id="PTHR48111">
    <property type="entry name" value="REGULATOR OF RPOS"/>
    <property type="match status" value="1"/>
</dbReference>
<dbReference type="PROSITE" id="PS51755">
    <property type="entry name" value="OMPR_PHOB"/>
    <property type="match status" value="1"/>
</dbReference>
<feature type="DNA-binding region" description="OmpR/PhoB-type" evidence="7">
    <location>
        <begin position="134"/>
        <end position="230"/>
    </location>
</feature>
<comment type="function">
    <text evidence="5">May play the central regulatory role in sporulation. It may be an element of the effector pathway responsible for the activation of sporulation genes in response to nutritional stress. Spo0A may act in concert with spo0H (a sigma factor) to control the expression of some genes that are critical to the sporulation process.</text>
</comment>
<evidence type="ECO:0000256" key="6">
    <source>
        <dbReference type="PROSITE-ProRule" id="PRU00169"/>
    </source>
</evidence>
<dbReference type="SUPFAM" id="SSF52172">
    <property type="entry name" value="CheY-like"/>
    <property type="match status" value="1"/>
</dbReference>
<keyword evidence="11" id="KW-1185">Reference proteome</keyword>
<dbReference type="Gene3D" id="1.10.10.10">
    <property type="entry name" value="Winged helix-like DNA-binding domain superfamily/Winged helix DNA-binding domain"/>
    <property type="match status" value="1"/>
</dbReference>
<keyword evidence="2" id="KW-0805">Transcription regulation</keyword>
<dbReference type="Gene3D" id="6.10.250.690">
    <property type="match status" value="1"/>
</dbReference>
<evidence type="ECO:0000256" key="3">
    <source>
        <dbReference type="ARBA" id="ARBA00023125"/>
    </source>
</evidence>
<dbReference type="CDD" id="cd00383">
    <property type="entry name" value="trans_reg_C"/>
    <property type="match status" value="1"/>
</dbReference>
<proteinExistence type="predicted"/>
<dbReference type="InterPro" id="IPR011006">
    <property type="entry name" value="CheY-like_superfamily"/>
</dbReference>
<evidence type="ECO:0000256" key="5">
    <source>
        <dbReference type="ARBA" id="ARBA00024867"/>
    </source>
</evidence>
<keyword evidence="3 7" id="KW-0238">DNA-binding</keyword>
<gene>
    <name evidence="10" type="ORF">GCM10008906_32110</name>
</gene>
<organism evidence="10 11">
    <name type="scientific">Clostridium oceanicum</name>
    <dbReference type="NCBI Taxonomy" id="1543"/>
    <lineage>
        <taxon>Bacteria</taxon>
        <taxon>Bacillati</taxon>
        <taxon>Bacillota</taxon>
        <taxon>Clostridia</taxon>
        <taxon>Eubacteriales</taxon>
        <taxon>Clostridiaceae</taxon>
        <taxon>Clostridium</taxon>
    </lineage>
</organism>
<dbReference type="InterPro" id="IPR036388">
    <property type="entry name" value="WH-like_DNA-bd_sf"/>
</dbReference>
<dbReference type="Gene3D" id="3.40.50.2300">
    <property type="match status" value="1"/>
</dbReference>
<evidence type="ECO:0000256" key="7">
    <source>
        <dbReference type="PROSITE-ProRule" id="PRU01091"/>
    </source>
</evidence>
<feature type="domain" description="Response regulatory" evidence="8">
    <location>
        <begin position="5"/>
        <end position="118"/>
    </location>
</feature>
<evidence type="ECO:0000259" key="9">
    <source>
        <dbReference type="PROSITE" id="PS51755"/>
    </source>
</evidence>
<keyword evidence="6" id="KW-0597">Phosphoprotein</keyword>
<dbReference type="Pfam" id="PF00486">
    <property type="entry name" value="Trans_reg_C"/>
    <property type="match status" value="1"/>
</dbReference>
<dbReference type="RefSeq" id="WP_343763211.1">
    <property type="nucleotide sequence ID" value="NZ_BAAACG010000016.1"/>
</dbReference>
<comment type="caution">
    <text evidence="10">The sequence shown here is derived from an EMBL/GenBank/DDBJ whole genome shotgun (WGS) entry which is preliminary data.</text>
</comment>
<dbReference type="SMART" id="SM00862">
    <property type="entry name" value="Trans_reg_C"/>
    <property type="match status" value="1"/>
</dbReference>
<dbReference type="PROSITE" id="PS50110">
    <property type="entry name" value="RESPONSE_REGULATORY"/>
    <property type="match status" value="1"/>
</dbReference>
<evidence type="ECO:0000256" key="2">
    <source>
        <dbReference type="ARBA" id="ARBA00023015"/>
    </source>
</evidence>
<dbReference type="SMART" id="SM00448">
    <property type="entry name" value="REC"/>
    <property type="match status" value="1"/>
</dbReference>
<evidence type="ECO:0000256" key="1">
    <source>
        <dbReference type="ARBA" id="ARBA00018672"/>
    </source>
</evidence>
<evidence type="ECO:0000313" key="10">
    <source>
        <dbReference type="EMBL" id="GAA0745573.1"/>
    </source>
</evidence>
<dbReference type="Proteomes" id="UP001501510">
    <property type="component" value="Unassembled WGS sequence"/>
</dbReference>
<name>A0ABN1JT00_9CLOT</name>
<dbReference type="InterPro" id="IPR039420">
    <property type="entry name" value="WalR-like"/>
</dbReference>